<evidence type="ECO:0000313" key="6">
    <source>
        <dbReference type="EMBL" id="KAG5375496.1"/>
    </source>
</evidence>
<evidence type="ECO:0000256" key="1">
    <source>
        <dbReference type="ARBA" id="ARBA00022471"/>
    </source>
</evidence>
<dbReference type="SMART" id="SM00108">
    <property type="entry name" value="B_lectin"/>
    <property type="match status" value="1"/>
</dbReference>
<evidence type="ECO:0000256" key="3">
    <source>
        <dbReference type="ARBA" id="ARBA00023157"/>
    </source>
</evidence>
<sequence>MNTSSPLSIGQTLSSPGGFYELGFFTPNNTRNLYVGIWFKKIVPRVVVWVANRDTLVTNSPANPNISINGSLILLDGEQDAFTSNKCHAELQDTENLVVIDDVSRTTIWQSFKNIGDTMLPHSSLMYDLSHVKKRVLTSWKSNSDPSPGSLSLEITPLFEETYVSPFTVVQDLATSTGSVSYYMLRNFNLSYNTLTSEGEMKIYWDQGKKWMHHLTEPEHPCDLYGTCGPFGLCVRSSTPKCICMKGFVPKSDEEWRRRNWTSGCVRRKQLSFQANSQAKETDGFYRVTNEKTPDMH</sequence>
<keyword evidence="3" id="KW-1015">Disulfide bond</keyword>
<keyword evidence="2" id="KW-0732">Signal</keyword>
<evidence type="ECO:0000313" key="7">
    <source>
        <dbReference type="Proteomes" id="UP000823674"/>
    </source>
</evidence>
<organism evidence="6 7">
    <name type="scientific">Brassica rapa subsp. trilocularis</name>
    <dbReference type="NCBI Taxonomy" id="1813537"/>
    <lineage>
        <taxon>Eukaryota</taxon>
        <taxon>Viridiplantae</taxon>
        <taxon>Streptophyta</taxon>
        <taxon>Embryophyta</taxon>
        <taxon>Tracheophyta</taxon>
        <taxon>Spermatophyta</taxon>
        <taxon>Magnoliopsida</taxon>
        <taxon>eudicotyledons</taxon>
        <taxon>Gunneridae</taxon>
        <taxon>Pentapetalae</taxon>
        <taxon>rosids</taxon>
        <taxon>malvids</taxon>
        <taxon>Brassicales</taxon>
        <taxon>Brassicaceae</taxon>
        <taxon>Brassiceae</taxon>
        <taxon>Brassica</taxon>
    </lineage>
</organism>
<dbReference type="PROSITE" id="PS50927">
    <property type="entry name" value="BULB_LECTIN"/>
    <property type="match status" value="1"/>
</dbReference>
<dbReference type="Proteomes" id="UP000823674">
    <property type="component" value="Chromosome A10"/>
</dbReference>
<reference evidence="6 7" key="1">
    <citation type="submission" date="2021-03" db="EMBL/GenBank/DDBJ databases">
        <authorList>
            <person name="King G.J."/>
            <person name="Bancroft I."/>
            <person name="Baten A."/>
            <person name="Bloomfield J."/>
            <person name="Borpatragohain P."/>
            <person name="He Z."/>
            <person name="Irish N."/>
            <person name="Irwin J."/>
            <person name="Liu K."/>
            <person name="Mauleon R.P."/>
            <person name="Moore J."/>
            <person name="Morris R."/>
            <person name="Ostergaard L."/>
            <person name="Wang B."/>
            <person name="Wells R."/>
        </authorList>
    </citation>
    <scope>NUCLEOTIDE SEQUENCE [LARGE SCALE GENOMIC DNA]</scope>
    <source>
        <strain evidence="6">R-o-18</strain>
        <tissue evidence="6">Leaf</tissue>
    </source>
</reference>
<protein>
    <recommendedName>
        <fullName evidence="5">Bulb-type lectin domain-containing protein</fullName>
    </recommendedName>
</protein>
<proteinExistence type="predicted"/>
<accession>A0ABQ7KN93</accession>
<dbReference type="PANTHER" id="PTHR32444:SF235">
    <property type="entry name" value="OS01G0783900 PROTEIN"/>
    <property type="match status" value="1"/>
</dbReference>
<dbReference type="InterPro" id="IPR000858">
    <property type="entry name" value="S_locus_glycoprot_dom"/>
</dbReference>
<keyword evidence="1" id="KW-0713">Self-incompatibility</keyword>
<dbReference type="InterPro" id="IPR001480">
    <property type="entry name" value="Bulb-type_lectin_dom"/>
</dbReference>
<dbReference type="CDD" id="cd00028">
    <property type="entry name" value="B_lectin"/>
    <property type="match status" value="1"/>
</dbReference>
<evidence type="ECO:0000259" key="5">
    <source>
        <dbReference type="PROSITE" id="PS50927"/>
    </source>
</evidence>
<gene>
    <name evidence="6" type="primary">A10g502860.1_BraROA</name>
    <name evidence="6" type="ORF">IGI04_040092</name>
</gene>
<evidence type="ECO:0000256" key="2">
    <source>
        <dbReference type="ARBA" id="ARBA00022729"/>
    </source>
</evidence>
<dbReference type="EMBL" id="JADBGQ010000010">
    <property type="protein sequence ID" value="KAG5375496.1"/>
    <property type="molecule type" value="Genomic_DNA"/>
</dbReference>
<comment type="caution">
    <text evidence="6">The sequence shown here is derived from an EMBL/GenBank/DDBJ whole genome shotgun (WGS) entry which is preliminary data.</text>
</comment>
<keyword evidence="4" id="KW-0325">Glycoprotein</keyword>
<keyword evidence="7" id="KW-1185">Reference proteome</keyword>
<dbReference type="Pfam" id="PF00954">
    <property type="entry name" value="S_locus_glycop"/>
    <property type="match status" value="1"/>
</dbReference>
<dbReference type="PANTHER" id="PTHR32444">
    <property type="entry name" value="BULB-TYPE LECTIN DOMAIN-CONTAINING PROTEIN"/>
    <property type="match status" value="1"/>
</dbReference>
<name>A0ABQ7KN93_BRACM</name>
<dbReference type="Gene3D" id="2.90.10.10">
    <property type="entry name" value="Bulb-type lectin domain"/>
    <property type="match status" value="1"/>
</dbReference>
<dbReference type="Pfam" id="PF01453">
    <property type="entry name" value="B_lectin"/>
    <property type="match status" value="1"/>
</dbReference>
<feature type="domain" description="Bulb-type lectin" evidence="5">
    <location>
        <begin position="1"/>
        <end position="150"/>
    </location>
</feature>
<dbReference type="SUPFAM" id="SSF51110">
    <property type="entry name" value="alpha-D-mannose-specific plant lectins"/>
    <property type="match status" value="1"/>
</dbReference>
<dbReference type="InterPro" id="IPR036426">
    <property type="entry name" value="Bulb-type_lectin_dom_sf"/>
</dbReference>
<evidence type="ECO:0000256" key="4">
    <source>
        <dbReference type="ARBA" id="ARBA00023180"/>
    </source>
</evidence>